<dbReference type="EMBL" id="CP009933">
    <property type="protein sequence ID" value="AKA68288.1"/>
    <property type="molecule type" value="Genomic_DNA"/>
</dbReference>
<evidence type="ECO:0000256" key="1">
    <source>
        <dbReference type="SAM" id="Phobius"/>
    </source>
</evidence>
<evidence type="ECO:0000313" key="2">
    <source>
        <dbReference type="EMBL" id="AKA68288.1"/>
    </source>
</evidence>
<sequence length="228" mass="25728">MERVLKIITLDIRKKGFFKNLMISLFVVACILFLICTKGEVSIIPKIMLQIISYILLVVFSFSLTQEFSNKTDKMIFTGIFSRIEIMFSKLSSFIIAAMVCFIFYEILSIVCNTFNSKMLLNNLYSFIVFAFTLGTFELLISVFTSNFLLAGIIGYVLYFDLILALLNQALGSGRSEAVKQVIRSLPFYIANTGFYSGGYTVNQSIIMICCGVLFLISACAVIYRKDI</sequence>
<keyword evidence="3" id="KW-1185">Reference proteome</keyword>
<dbReference type="Proteomes" id="UP000033115">
    <property type="component" value="Chromosome"/>
</dbReference>
<organism evidence="2 3">
    <name type="scientific">Clostridium scatologenes</name>
    <dbReference type="NCBI Taxonomy" id="1548"/>
    <lineage>
        <taxon>Bacteria</taxon>
        <taxon>Bacillati</taxon>
        <taxon>Bacillota</taxon>
        <taxon>Clostridia</taxon>
        <taxon>Eubacteriales</taxon>
        <taxon>Clostridiaceae</taxon>
        <taxon>Clostridium</taxon>
    </lineage>
</organism>
<keyword evidence="1" id="KW-0812">Transmembrane</keyword>
<keyword evidence="1" id="KW-1133">Transmembrane helix</keyword>
<protein>
    <submittedName>
        <fullName evidence="2">Uncharacterized protein</fullName>
    </submittedName>
</protein>
<feature type="transmembrane region" description="Helical" evidence="1">
    <location>
        <begin position="148"/>
        <end position="167"/>
    </location>
</feature>
<keyword evidence="1" id="KW-0472">Membrane</keyword>
<dbReference type="PROSITE" id="PS51257">
    <property type="entry name" value="PROKAR_LIPOPROTEIN"/>
    <property type="match status" value="1"/>
</dbReference>
<name>A0A0E3M830_CLOSL</name>
<dbReference type="AlphaFoldDB" id="A0A0E3M830"/>
<feature type="transmembrane region" description="Helical" evidence="1">
    <location>
        <begin position="86"/>
        <end position="108"/>
    </location>
</feature>
<accession>A0A0E3M830</accession>
<dbReference type="STRING" id="1548.CSCA_1163"/>
<feature type="transmembrane region" description="Helical" evidence="1">
    <location>
        <begin position="21"/>
        <end position="41"/>
    </location>
</feature>
<dbReference type="HOGENOM" id="CLU_1213076_0_0_9"/>
<evidence type="ECO:0000313" key="3">
    <source>
        <dbReference type="Proteomes" id="UP000033115"/>
    </source>
</evidence>
<proteinExistence type="predicted"/>
<feature type="transmembrane region" description="Helical" evidence="1">
    <location>
        <begin position="205"/>
        <end position="224"/>
    </location>
</feature>
<feature type="transmembrane region" description="Helical" evidence="1">
    <location>
        <begin position="47"/>
        <end position="65"/>
    </location>
</feature>
<feature type="transmembrane region" description="Helical" evidence="1">
    <location>
        <begin position="120"/>
        <end position="141"/>
    </location>
</feature>
<gene>
    <name evidence="2" type="ORF">CSCA_1163</name>
</gene>
<reference evidence="2 3" key="1">
    <citation type="journal article" date="2015" name="J. Biotechnol.">
        <title>Complete genome sequence of a malodorant-producing acetogen, Clostridium scatologenes ATCC 25775(T).</title>
        <authorList>
            <person name="Zhu Z."/>
            <person name="Guo T."/>
            <person name="Zheng H."/>
            <person name="Song T."/>
            <person name="Ouyang P."/>
            <person name="Xie J."/>
        </authorList>
    </citation>
    <scope>NUCLEOTIDE SEQUENCE [LARGE SCALE GENOMIC DNA]</scope>
    <source>
        <strain evidence="2 3">ATCC 25775</strain>
    </source>
</reference>
<dbReference type="KEGG" id="csq:CSCA_1163"/>